<evidence type="ECO:0000256" key="5">
    <source>
        <dbReference type="ARBA" id="ARBA00022801"/>
    </source>
</evidence>
<evidence type="ECO:0000256" key="3">
    <source>
        <dbReference type="ARBA" id="ARBA00022692"/>
    </source>
</evidence>
<evidence type="ECO:0000256" key="7">
    <source>
        <dbReference type="ARBA" id="ARBA00022989"/>
    </source>
</evidence>
<keyword evidence="2 10" id="KW-0645">Protease</keyword>
<accession>A0A2S8F7R8</accession>
<evidence type="ECO:0000256" key="1">
    <source>
        <dbReference type="ARBA" id="ARBA00022475"/>
    </source>
</evidence>
<dbReference type="PANTHER" id="PTHR43221">
    <property type="entry name" value="PROTEASE HTPX"/>
    <property type="match status" value="1"/>
</dbReference>
<evidence type="ECO:0000256" key="2">
    <source>
        <dbReference type="ARBA" id="ARBA00022670"/>
    </source>
</evidence>
<dbReference type="GO" id="GO:0004222">
    <property type="term" value="F:metalloendopeptidase activity"/>
    <property type="evidence" value="ECO:0007669"/>
    <property type="project" value="InterPro"/>
</dbReference>
<feature type="domain" description="Peptidase M48" evidence="12">
    <location>
        <begin position="107"/>
        <end position="284"/>
    </location>
</feature>
<dbReference type="InterPro" id="IPR050083">
    <property type="entry name" value="HtpX_protease"/>
</dbReference>
<organism evidence="13 14">
    <name type="scientific">Blastopirellula marina</name>
    <dbReference type="NCBI Taxonomy" id="124"/>
    <lineage>
        <taxon>Bacteria</taxon>
        <taxon>Pseudomonadati</taxon>
        <taxon>Planctomycetota</taxon>
        <taxon>Planctomycetia</taxon>
        <taxon>Pirellulales</taxon>
        <taxon>Pirellulaceae</taxon>
        <taxon>Blastopirellula</taxon>
    </lineage>
</organism>
<feature type="transmembrane region" description="Helical" evidence="11">
    <location>
        <begin position="46"/>
        <end position="68"/>
    </location>
</feature>
<evidence type="ECO:0000256" key="11">
    <source>
        <dbReference type="SAM" id="Phobius"/>
    </source>
</evidence>
<dbReference type="Proteomes" id="UP000239388">
    <property type="component" value="Unassembled WGS sequence"/>
</dbReference>
<dbReference type="AlphaFoldDB" id="A0A2S8F7R8"/>
<name>A0A2S8F7R8_9BACT</name>
<feature type="transmembrane region" description="Helical" evidence="11">
    <location>
        <begin position="156"/>
        <end position="174"/>
    </location>
</feature>
<keyword evidence="8 10" id="KW-0482">Metalloprotease</keyword>
<proteinExistence type="inferred from homology"/>
<sequence length="305" mass="33455">MRSRVIELPARRITLSRRGSVSSHSHQGYLLSEFAFISLLMEGSGFWGLSPFAAMIIPLLAVMVYPVLARMLFPLQKLSEHQSQELSESLPTDDKAFMARLRVCDTGERICNAAVVGCLPGFSFVLVSDALFTRLSPQGVAAIVAHEMGHLKLWHVPLRLCIVFAGGVLGLALVHQAEGLAAWQTAAQVAATLATAGYMGLMLHLVAPLLEFHADAYAIDALSSKSGDRRQAVRELTKALSQLTLLSGLRPDQKTWLYPSFEERRQAILGQQSSPSFRHRLQRLLAVIFLSQLMLIAVGIMVVAR</sequence>
<evidence type="ECO:0000313" key="13">
    <source>
        <dbReference type="EMBL" id="PQO28193.1"/>
    </source>
</evidence>
<dbReference type="Pfam" id="PF01435">
    <property type="entry name" value="Peptidase_M48"/>
    <property type="match status" value="1"/>
</dbReference>
<evidence type="ECO:0000256" key="6">
    <source>
        <dbReference type="ARBA" id="ARBA00022833"/>
    </source>
</evidence>
<dbReference type="InterPro" id="IPR001915">
    <property type="entry name" value="Peptidase_M48"/>
</dbReference>
<feature type="transmembrane region" description="Helical" evidence="11">
    <location>
        <begin position="186"/>
        <end position="207"/>
    </location>
</feature>
<evidence type="ECO:0000256" key="8">
    <source>
        <dbReference type="ARBA" id="ARBA00023049"/>
    </source>
</evidence>
<keyword evidence="5 10" id="KW-0378">Hydrolase</keyword>
<evidence type="ECO:0000313" key="14">
    <source>
        <dbReference type="Proteomes" id="UP000239388"/>
    </source>
</evidence>
<dbReference type="PANTHER" id="PTHR43221:SF2">
    <property type="entry name" value="PROTEASE HTPX HOMOLOG"/>
    <property type="match status" value="1"/>
</dbReference>
<keyword evidence="9 11" id="KW-0472">Membrane</keyword>
<dbReference type="Gene3D" id="3.30.2010.10">
    <property type="entry name" value="Metalloproteases ('zincins'), catalytic domain"/>
    <property type="match status" value="1"/>
</dbReference>
<comment type="caution">
    <text evidence="13">The sequence shown here is derived from an EMBL/GenBank/DDBJ whole genome shotgun (WGS) entry which is preliminary data.</text>
</comment>
<evidence type="ECO:0000259" key="12">
    <source>
        <dbReference type="Pfam" id="PF01435"/>
    </source>
</evidence>
<reference evidence="13 14" key="1">
    <citation type="submission" date="2018-02" db="EMBL/GenBank/DDBJ databases">
        <title>Comparative genomes isolates from brazilian mangrove.</title>
        <authorList>
            <person name="Araujo J.E."/>
            <person name="Taketani R.G."/>
            <person name="Silva M.C.P."/>
            <person name="Loureco M.V."/>
            <person name="Andreote F.D."/>
        </authorList>
    </citation>
    <scope>NUCLEOTIDE SEQUENCE [LARGE SCALE GENOMIC DNA]</scope>
    <source>
        <strain evidence="13 14">NAP PRIS-MGV</strain>
    </source>
</reference>
<evidence type="ECO:0000256" key="9">
    <source>
        <dbReference type="ARBA" id="ARBA00023136"/>
    </source>
</evidence>
<evidence type="ECO:0000256" key="10">
    <source>
        <dbReference type="RuleBase" id="RU003983"/>
    </source>
</evidence>
<comment type="similarity">
    <text evidence="10">Belongs to the peptidase M48 family.</text>
</comment>
<dbReference type="EMBL" id="PUIB01000025">
    <property type="protein sequence ID" value="PQO28193.1"/>
    <property type="molecule type" value="Genomic_DNA"/>
</dbReference>
<dbReference type="GO" id="GO:0006508">
    <property type="term" value="P:proteolysis"/>
    <property type="evidence" value="ECO:0007669"/>
    <property type="project" value="UniProtKB-KW"/>
</dbReference>
<comment type="cofactor">
    <cofactor evidence="10">
        <name>Zn(2+)</name>
        <dbReference type="ChEBI" id="CHEBI:29105"/>
    </cofactor>
    <text evidence="10">Binds 1 zinc ion per subunit.</text>
</comment>
<keyword evidence="1" id="KW-1003">Cell membrane</keyword>
<keyword evidence="7 11" id="KW-1133">Transmembrane helix</keyword>
<keyword evidence="4" id="KW-0479">Metal-binding</keyword>
<gene>
    <name evidence="13" type="ORF">C5Y98_25165</name>
</gene>
<protein>
    <recommendedName>
        <fullName evidence="12">Peptidase M48 domain-containing protein</fullName>
    </recommendedName>
</protein>
<keyword evidence="3 11" id="KW-0812">Transmembrane</keyword>
<keyword evidence="6 10" id="KW-0862">Zinc</keyword>
<feature type="transmembrane region" description="Helical" evidence="11">
    <location>
        <begin position="284"/>
        <end position="304"/>
    </location>
</feature>
<dbReference type="GO" id="GO:0046872">
    <property type="term" value="F:metal ion binding"/>
    <property type="evidence" value="ECO:0007669"/>
    <property type="project" value="UniProtKB-KW"/>
</dbReference>
<evidence type="ECO:0000256" key="4">
    <source>
        <dbReference type="ARBA" id="ARBA00022723"/>
    </source>
</evidence>